<protein>
    <recommendedName>
        <fullName evidence="10">Palmitoyltransferase</fullName>
        <ecNumber evidence="10">2.3.1.225</ecNumber>
    </recommendedName>
</protein>
<keyword evidence="14" id="KW-1185">Reference proteome</keyword>
<keyword evidence="3 10" id="KW-0812">Transmembrane</keyword>
<dbReference type="InterPro" id="IPR039859">
    <property type="entry name" value="PFA4/ZDH16/20/ERF2-like"/>
</dbReference>
<feature type="region of interest" description="Disordered" evidence="11">
    <location>
        <begin position="446"/>
        <end position="508"/>
    </location>
</feature>
<gene>
    <name evidence="13" type="ORF">PEX2_041440</name>
</gene>
<organism evidence="13 14">
    <name type="scientific">Penicillium expansum</name>
    <name type="common">Blue mold rot fungus</name>
    <dbReference type="NCBI Taxonomy" id="27334"/>
    <lineage>
        <taxon>Eukaryota</taxon>
        <taxon>Fungi</taxon>
        <taxon>Dikarya</taxon>
        <taxon>Ascomycota</taxon>
        <taxon>Pezizomycotina</taxon>
        <taxon>Eurotiomycetes</taxon>
        <taxon>Eurotiomycetidae</taxon>
        <taxon>Eurotiales</taxon>
        <taxon>Aspergillaceae</taxon>
        <taxon>Penicillium</taxon>
    </lineage>
</organism>
<keyword evidence="8 10" id="KW-0012">Acyltransferase</keyword>
<dbReference type="GeneID" id="27676838"/>
<dbReference type="SMART" id="SM00212">
    <property type="entry name" value="UBCc"/>
    <property type="match status" value="1"/>
</dbReference>
<keyword evidence="4 10" id="KW-1133">Transmembrane helix</keyword>
<dbReference type="STRING" id="27334.A0A0A2KGJ9"/>
<evidence type="ECO:0000256" key="9">
    <source>
        <dbReference type="ARBA" id="ARBA00048048"/>
    </source>
</evidence>
<feature type="transmembrane region" description="Helical" evidence="10">
    <location>
        <begin position="212"/>
        <end position="237"/>
    </location>
</feature>
<name>A0A0A2KGJ9_PENEN</name>
<evidence type="ECO:0000256" key="3">
    <source>
        <dbReference type="ARBA" id="ARBA00022692"/>
    </source>
</evidence>
<accession>A0A0A2KGJ9</accession>
<feature type="transmembrane region" description="Helical" evidence="10">
    <location>
        <begin position="32"/>
        <end position="54"/>
    </location>
</feature>
<dbReference type="PANTHER" id="PTHR12246">
    <property type="entry name" value="PALMITOYLTRANSFERASE ZDHHC16"/>
    <property type="match status" value="1"/>
</dbReference>
<comment type="subcellular location">
    <subcellularLocation>
        <location evidence="1">Membrane</location>
        <topology evidence="1">Multi-pass membrane protein</topology>
    </subcellularLocation>
</comment>
<keyword evidence="6" id="KW-0564">Palmitate</keyword>
<dbReference type="Gene3D" id="3.10.110.10">
    <property type="entry name" value="Ubiquitin Conjugating Enzyme"/>
    <property type="match status" value="1"/>
</dbReference>
<evidence type="ECO:0000256" key="5">
    <source>
        <dbReference type="ARBA" id="ARBA00023136"/>
    </source>
</evidence>
<dbReference type="EC" id="2.3.1.225" evidence="10"/>
<dbReference type="Pfam" id="PF01529">
    <property type="entry name" value="DHHC"/>
    <property type="match status" value="1"/>
</dbReference>
<evidence type="ECO:0000313" key="13">
    <source>
        <dbReference type="EMBL" id="KGO63130.1"/>
    </source>
</evidence>
<evidence type="ECO:0000313" key="14">
    <source>
        <dbReference type="Proteomes" id="UP000030143"/>
    </source>
</evidence>
<feature type="compositionally biased region" description="Low complexity" evidence="11">
    <location>
        <begin position="806"/>
        <end position="826"/>
    </location>
</feature>
<evidence type="ECO:0000256" key="6">
    <source>
        <dbReference type="ARBA" id="ARBA00023139"/>
    </source>
</evidence>
<keyword evidence="2 10" id="KW-0808">Transferase</keyword>
<evidence type="ECO:0000259" key="12">
    <source>
        <dbReference type="PROSITE" id="PS50127"/>
    </source>
</evidence>
<comment type="domain">
    <text evidence="10">The DHHC domain is required for palmitoyltransferase activity.</text>
</comment>
<feature type="compositionally biased region" description="Polar residues" evidence="11">
    <location>
        <begin position="335"/>
        <end position="344"/>
    </location>
</feature>
<reference evidence="13 14" key="1">
    <citation type="journal article" date="2015" name="Mol. Plant Microbe Interact.">
        <title>Genome, transcriptome, and functional analyses of Penicillium expansum provide new insights into secondary metabolism and pathogenicity.</title>
        <authorList>
            <person name="Ballester A.R."/>
            <person name="Marcet-Houben M."/>
            <person name="Levin E."/>
            <person name="Sela N."/>
            <person name="Selma-Lazaro C."/>
            <person name="Carmona L."/>
            <person name="Wisniewski M."/>
            <person name="Droby S."/>
            <person name="Gonzalez-Candelas L."/>
            <person name="Gabaldon T."/>
        </authorList>
    </citation>
    <scope>NUCLEOTIDE SEQUENCE [LARGE SCALE GENOMIC DNA]</scope>
    <source>
        <strain evidence="13 14">MD-8</strain>
    </source>
</reference>
<dbReference type="GO" id="GO:0019706">
    <property type="term" value="F:protein-cysteine S-palmitoyltransferase activity"/>
    <property type="evidence" value="ECO:0007669"/>
    <property type="project" value="UniProtKB-EC"/>
</dbReference>
<feature type="region of interest" description="Disordered" evidence="11">
    <location>
        <begin position="313"/>
        <end position="370"/>
    </location>
</feature>
<evidence type="ECO:0000256" key="7">
    <source>
        <dbReference type="ARBA" id="ARBA00023288"/>
    </source>
</evidence>
<dbReference type="AlphaFoldDB" id="A0A0A2KGJ9"/>
<dbReference type="VEuPathDB" id="FungiDB:PEXP_029890"/>
<dbReference type="CDD" id="cd23799">
    <property type="entry name" value="UBCc_UBE2J"/>
    <property type="match status" value="1"/>
</dbReference>
<feature type="transmembrane region" description="Helical" evidence="10">
    <location>
        <begin position="176"/>
        <end position="200"/>
    </location>
</feature>
<dbReference type="SUPFAM" id="SSF54495">
    <property type="entry name" value="UBC-like"/>
    <property type="match status" value="1"/>
</dbReference>
<keyword evidence="5 10" id="KW-0472">Membrane</keyword>
<dbReference type="InterPro" id="IPR016135">
    <property type="entry name" value="UBQ-conjugating_enzyme/RWD"/>
</dbReference>
<feature type="domain" description="UBC core" evidence="12">
    <location>
        <begin position="583"/>
        <end position="743"/>
    </location>
</feature>
<feature type="transmembrane region" description="Helical" evidence="10">
    <location>
        <begin position="66"/>
        <end position="90"/>
    </location>
</feature>
<evidence type="ECO:0000256" key="4">
    <source>
        <dbReference type="ARBA" id="ARBA00022989"/>
    </source>
</evidence>
<dbReference type="Proteomes" id="UP000030143">
    <property type="component" value="Unassembled WGS sequence"/>
</dbReference>
<comment type="similarity">
    <text evidence="10">Belongs to the DHHC palmitoyltransferase family.</text>
</comment>
<feature type="compositionally biased region" description="Basic and acidic residues" evidence="11">
    <location>
        <begin position="348"/>
        <end position="361"/>
    </location>
</feature>
<dbReference type="PROSITE" id="PS50127">
    <property type="entry name" value="UBC_2"/>
    <property type="match status" value="1"/>
</dbReference>
<dbReference type="GO" id="GO:0016020">
    <property type="term" value="C:membrane"/>
    <property type="evidence" value="ECO:0007669"/>
    <property type="project" value="UniProtKB-SubCell"/>
</dbReference>
<keyword evidence="7" id="KW-0449">Lipoprotein</keyword>
<dbReference type="EMBL" id="JQFZ01000015">
    <property type="protein sequence ID" value="KGO63130.1"/>
    <property type="molecule type" value="Genomic_DNA"/>
</dbReference>
<evidence type="ECO:0000256" key="10">
    <source>
        <dbReference type="RuleBase" id="RU079119"/>
    </source>
</evidence>
<comment type="catalytic activity">
    <reaction evidence="9 10">
        <text>L-cysteinyl-[protein] + hexadecanoyl-CoA = S-hexadecanoyl-L-cysteinyl-[protein] + CoA</text>
        <dbReference type="Rhea" id="RHEA:36683"/>
        <dbReference type="Rhea" id="RHEA-COMP:10131"/>
        <dbReference type="Rhea" id="RHEA-COMP:11032"/>
        <dbReference type="ChEBI" id="CHEBI:29950"/>
        <dbReference type="ChEBI" id="CHEBI:57287"/>
        <dbReference type="ChEBI" id="CHEBI:57379"/>
        <dbReference type="ChEBI" id="CHEBI:74151"/>
        <dbReference type="EC" id="2.3.1.225"/>
    </reaction>
</comment>
<dbReference type="PROSITE" id="PS50216">
    <property type="entry name" value="DHHC"/>
    <property type="match status" value="1"/>
</dbReference>
<dbReference type="Pfam" id="PF00179">
    <property type="entry name" value="UQ_con"/>
    <property type="match status" value="1"/>
</dbReference>
<feature type="region of interest" description="Disordered" evidence="11">
    <location>
        <begin position="774"/>
        <end position="826"/>
    </location>
</feature>
<evidence type="ECO:0000256" key="11">
    <source>
        <dbReference type="SAM" id="MobiDB-lite"/>
    </source>
</evidence>
<evidence type="ECO:0000256" key="2">
    <source>
        <dbReference type="ARBA" id="ARBA00022679"/>
    </source>
</evidence>
<comment type="caution">
    <text evidence="13">The sequence shown here is derived from an EMBL/GenBank/DDBJ whole genome shotgun (WGS) entry which is preliminary data.</text>
</comment>
<dbReference type="OrthoDB" id="302728at2759"/>
<sequence>MATLASSPPTSPSWPKRRPRAWALRCERYCCAAASCFPLAFVYGITTWAVYVAVSIGIRPSRSDWIGVPSSIVAFSLYAILNFSYTVAVFTDPGSPLSTSRGADRHEYSALPPSEHPEFTSYTVTSTGESRYCKKCQCPKPDRAHHCSTCKRCVLKMDHHCPWLATCVGLHNYKAFLLFLIYTSIFCWVVFGIASVWVWTEILNDTQYMDTILPVNVVLLAILGGIIGLVLSGFTAWHISLAIRGTTTIECLERTRYVSPLRKALDRHRNEQAPNNNYWGEPGEESISTRLQGYGNQIIDAHANAIPGVTRAEEGEEDMYPVPRPSGPPDGSGNGLTPAQQALTRSYAEMERQREHSRYEEYQNDEDNEKMPSAFDHGWRRNLLHLFGDRPLLWALPICNTTGDGWRWEPSAEFLEARERMRQRREQESTEEQQYYRELYQRNLDNSNSWREGAAQPQRVPNRGSTPDRPPTSVSMQTLAPRSPRPRPGDSDYGDDVEGGGLLDPGAGRQQAARPFLCSMLKAFDLQHNYVPLPNNIIPAKPEQLSSSPSNNPEVQFNLRTYSQLQTPIPIPYKSANPKMSSPSTRRLLKESTDLHKNPSPYFTAAPISDTNLHDWHFTLAGPPSPSPYAQGLYHGRITFPATYPLRPPSFRFLTPSGRFEVNREICLSISGHHEETWQPAWGVRTALLGIRSEIFGSESQGQVGGMEGSDELRREYARLSLGWSCRECGVGNLEAMRELWGVCRERGVEVEGEVAAVDGGVGVGANAGVEGQREMVEAETDAPAASSSRNSGNEDQDRGDGAGESAPPAESVPGPSASAPVPAAQVQAQAQLSTIQAPAAAVIPTRTSSSQLDSTESPSESVWLDRAIIGVVVALVLLILRRVANVDDL</sequence>
<dbReference type="InterPro" id="IPR000608">
    <property type="entry name" value="UBC"/>
</dbReference>
<dbReference type="InterPro" id="IPR001594">
    <property type="entry name" value="Palmitoyltrfase_DHHC"/>
</dbReference>
<evidence type="ECO:0000256" key="8">
    <source>
        <dbReference type="ARBA" id="ARBA00023315"/>
    </source>
</evidence>
<dbReference type="HOGENOM" id="CLU_359786_0_0_1"/>
<dbReference type="RefSeq" id="XP_016603611.1">
    <property type="nucleotide sequence ID" value="XM_016741419.1"/>
</dbReference>
<dbReference type="PhylomeDB" id="A0A0A2KGJ9"/>
<proteinExistence type="inferred from homology"/>
<evidence type="ECO:0000256" key="1">
    <source>
        <dbReference type="ARBA" id="ARBA00004141"/>
    </source>
</evidence>